<dbReference type="OrthoDB" id="9794575at2"/>
<gene>
    <name evidence="4" type="ORF">FB472_2419</name>
</gene>
<dbReference type="SUPFAM" id="SSF53756">
    <property type="entry name" value="UDP-Glycosyltransferase/glycogen phosphorylase"/>
    <property type="match status" value="1"/>
</dbReference>
<dbReference type="AlphaFoldDB" id="A0A8H2PVE0"/>
<comment type="caution">
    <text evidence="4">The sequence shown here is derived from an EMBL/GenBank/DDBJ whole genome shotgun (WGS) entry which is preliminary data.</text>
</comment>
<sequence>MRKPHLLYVAWGYPPARGAGMYRALATANAYAEAGWRVTVLTATRETFASLTGTDELAEQQIHSSITVVRVPFDLSRGETNLSQWTRLRVASPLLWSFLKSLGESSAFPEPRYGAWRRPLVAAAREVHRNIPVDLVIGTANPNIDFLPGYYLNKSHGIPYVMDYRDTWHLDMYRGSRIGSRSSRSARWEKRLLKSASEVWFVNKPILQWHAREFPTDAPKFHVVTNGFDPEFLQGQVDRVSSPDGLIFGYLGTIYGPMPVHETLEGWRQARKHCPVLANAVFEIHGRLGHYSAPNAQMLELIESYAADGVRYMGIVSKTQVAEVYSRFDALLLVLGQSEYISSGKVYEYAGTGLPIASLHHPETASTTVLQDYPRWVAAEEVSAKSFAESIVALGMMALDSDADADAQAQARKSAVRFERLRQLEPRISELTRQTMSESGHQ</sequence>
<evidence type="ECO:0000313" key="5">
    <source>
        <dbReference type="Proteomes" id="UP000316560"/>
    </source>
</evidence>
<name>A0A8H2PVE0_9MICO</name>
<dbReference type="EMBL" id="VFRA01000001">
    <property type="protein sequence ID" value="TQO20767.1"/>
    <property type="molecule type" value="Genomic_DNA"/>
</dbReference>
<dbReference type="GO" id="GO:0016757">
    <property type="term" value="F:glycosyltransferase activity"/>
    <property type="evidence" value="ECO:0007669"/>
    <property type="project" value="UniProtKB-KW"/>
</dbReference>
<dbReference type="InterPro" id="IPR028098">
    <property type="entry name" value="Glyco_trans_4-like_N"/>
</dbReference>
<keyword evidence="2 4" id="KW-0808">Transferase</keyword>
<evidence type="ECO:0000259" key="3">
    <source>
        <dbReference type="Pfam" id="PF13579"/>
    </source>
</evidence>
<keyword evidence="1" id="KW-0328">Glycosyltransferase</keyword>
<proteinExistence type="predicted"/>
<protein>
    <submittedName>
        <fullName evidence="4">Glycosyl transferase family 4</fullName>
    </submittedName>
</protein>
<feature type="domain" description="Glycosyltransferase subfamily 4-like N-terminal" evidence="3">
    <location>
        <begin position="23"/>
        <end position="227"/>
    </location>
</feature>
<dbReference type="RefSeq" id="WP_141991032.1">
    <property type="nucleotide sequence ID" value="NZ_VFRA01000001.1"/>
</dbReference>
<reference evidence="4 5" key="1">
    <citation type="submission" date="2019-06" db="EMBL/GenBank/DDBJ databases">
        <title>Sequencing the genomes of 1000 actinobacteria strains.</title>
        <authorList>
            <person name="Klenk H.-P."/>
        </authorList>
    </citation>
    <scope>NUCLEOTIDE SEQUENCE [LARGE SCALE GENOMIC DNA]</scope>
    <source>
        <strain evidence="4 5">DSM 21947</strain>
    </source>
</reference>
<evidence type="ECO:0000256" key="1">
    <source>
        <dbReference type="ARBA" id="ARBA00022676"/>
    </source>
</evidence>
<organism evidence="4 5">
    <name type="scientific">Rhodoglobus vestalii</name>
    <dbReference type="NCBI Taxonomy" id="193384"/>
    <lineage>
        <taxon>Bacteria</taxon>
        <taxon>Bacillati</taxon>
        <taxon>Actinomycetota</taxon>
        <taxon>Actinomycetes</taxon>
        <taxon>Micrococcales</taxon>
        <taxon>Microbacteriaceae</taxon>
        <taxon>Rhodoglobus</taxon>
    </lineage>
</organism>
<evidence type="ECO:0000313" key="4">
    <source>
        <dbReference type="EMBL" id="TQO20767.1"/>
    </source>
</evidence>
<keyword evidence="5" id="KW-1185">Reference proteome</keyword>
<dbReference type="Gene3D" id="3.40.50.2000">
    <property type="entry name" value="Glycogen Phosphorylase B"/>
    <property type="match status" value="2"/>
</dbReference>
<evidence type="ECO:0000256" key="2">
    <source>
        <dbReference type="ARBA" id="ARBA00022679"/>
    </source>
</evidence>
<accession>A0A8H2PVE0</accession>
<dbReference type="Proteomes" id="UP000316560">
    <property type="component" value="Unassembled WGS sequence"/>
</dbReference>
<dbReference type="Pfam" id="PF13579">
    <property type="entry name" value="Glyco_trans_4_4"/>
    <property type="match status" value="1"/>
</dbReference>